<dbReference type="PANTHER" id="PTHR43829">
    <property type="entry name" value="AQUAPORIN OR AQUAGLYCEROPORIN RELATED"/>
    <property type="match status" value="1"/>
</dbReference>
<dbReference type="HOGENOM" id="CLU_020019_9_2_4"/>
<keyword evidence="4 7" id="KW-0812">Transmembrane</keyword>
<dbReference type="InterPro" id="IPR022357">
    <property type="entry name" value="MIP_CS"/>
</dbReference>
<keyword evidence="10" id="KW-1185">Reference proteome</keyword>
<dbReference type="STRING" id="1005048.CFU_0752"/>
<evidence type="ECO:0000256" key="8">
    <source>
        <dbReference type="SAM" id="Phobius"/>
    </source>
</evidence>
<evidence type="ECO:0000313" key="9">
    <source>
        <dbReference type="EMBL" id="AEK60586.1"/>
    </source>
</evidence>
<keyword evidence="3 7" id="KW-0813">Transport</keyword>
<dbReference type="NCBIfam" id="TIGR00861">
    <property type="entry name" value="MIP"/>
    <property type="match status" value="1"/>
</dbReference>
<gene>
    <name evidence="9" type="primary">glpF</name>
    <name evidence="9" type="ordered locus">CFU_0752</name>
</gene>
<feature type="transmembrane region" description="Helical" evidence="8">
    <location>
        <begin position="136"/>
        <end position="154"/>
    </location>
</feature>
<proteinExistence type="inferred from homology"/>
<dbReference type="AlphaFoldDB" id="G0AI03"/>
<dbReference type="PANTHER" id="PTHR43829:SF9">
    <property type="entry name" value="AQUAPORIN-9"/>
    <property type="match status" value="1"/>
</dbReference>
<organism evidence="9 10">
    <name type="scientific">Collimonas fungivorans (strain Ter331)</name>
    <dbReference type="NCBI Taxonomy" id="1005048"/>
    <lineage>
        <taxon>Bacteria</taxon>
        <taxon>Pseudomonadati</taxon>
        <taxon>Pseudomonadota</taxon>
        <taxon>Betaproteobacteria</taxon>
        <taxon>Burkholderiales</taxon>
        <taxon>Oxalobacteraceae</taxon>
        <taxon>Collimonas</taxon>
    </lineage>
</organism>
<evidence type="ECO:0000256" key="5">
    <source>
        <dbReference type="ARBA" id="ARBA00022989"/>
    </source>
</evidence>
<reference evidence="9 10" key="5">
    <citation type="journal article" date="2011" name="ISME J.">
        <title>Dual transcriptional profiling of a bacterial/fungal confrontation: Collimonas fungivorans versus Aspergillus niger.</title>
        <authorList>
            <person name="Mela F."/>
            <person name="Fritsche K."/>
            <person name="de Boer W."/>
            <person name="van Veen J.A."/>
            <person name="de Graaff L.H."/>
            <person name="van den Berg M."/>
            <person name="Leveau J.H."/>
        </authorList>
    </citation>
    <scope>NUCLEOTIDE SEQUENCE [LARGE SCALE GENOMIC DNA]</scope>
    <source>
        <strain evidence="9 10">Ter331</strain>
    </source>
</reference>
<reference evidence="9 10" key="4">
    <citation type="journal article" date="2010" name="Environ. Microbiol.">
        <title>The bacterial genus Collimonas: mycophagy, weathering and other adaptive solutions to life in oligotrophic soil environments.</title>
        <authorList>
            <person name="Leveau J.H."/>
            <person name="Uroz S."/>
            <person name="de Boer W."/>
        </authorList>
    </citation>
    <scope>NUCLEOTIDE SEQUENCE [LARGE SCALE GENOMIC DNA]</scope>
    <source>
        <strain evidence="9 10">Ter331</strain>
    </source>
</reference>
<dbReference type="InterPro" id="IPR050363">
    <property type="entry name" value="MIP/Aquaporin"/>
</dbReference>
<dbReference type="KEGG" id="cfu:CFU_0752"/>
<feature type="transmembrane region" description="Helical" evidence="8">
    <location>
        <begin position="88"/>
        <end position="106"/>
    </location>
</feature>
<feature type="transmembrane region" description="Helical" evidence="8">
    <location>
        <begin position="36"/>
        <end position="58"/>
    </location>
</feature>
<dbReference type="PROSITE" id="PS00221">
    <property type="entry name" value="MIP"/>
    <property type="match status" value="1"/>
</dbReference>
<keyword evidence="6 8" id="KW-0472">Membrane</keyword>
<reference evidence="9 10" key="2">
    <citation type="journal article" date="2006" name="J. Microbiol. Methods">
        <title>Genomic flank-sequencing of plasposon insertion sites for rapid identification of functional genes.</title>
        <authorList>
            <person name="Leveau J.H."/>
            <person name="Gerards S."/>
            <person name="Fritsche K."/>
            <person name="Zondag G."/>
            <person name="van Veen J.A."/>
        </authorList>
    </citation>
    <scope>NUCLEOTIDE SEQUENCE [LARGE SCALE GENOMIC DNA]</scope>
    <source>
        <strain evidence="9 10">Ter331</strain>
    </source>
</reference>
<dbReference type="Pfam" id="PF00230">
    <property type="entry name" value="MIP"/>
    <property type="match status" value="1"/>
</dbReference>
<reference evidence="9 10" key="1">
    <citation type="journal article" date="2004" name="Environ. Microbiol.">
        <title>Phylogeny-function analysis of (meta)genomic libraries: screening for expression of ribosomal RNA genes by large-insert library fluorescent in situ hybridization (LIL-FISH).</title>
        <authorList>
            <person name="Leveau J.H."/>
            <person name="Gerards S."/>
            <person name="de Boer W."/>
            <person name="van Veen J.A."/>
        </authorList>
    </citation>
    <scope>NUCLEOTIDE SEQUENCE [LARGE SCALE GENOMIC DNA]</scope>
    <source>
        <strain evidence="9 10">Ter331</strain>
    </source>
</reference>
<reference evidence="9 10" key="3">
    <citation type="journal article" date="2008" name="FEMS Microbiol. Ecol.">
        <title>Identification and characterization of genes underlying chitinolysis in Collimonas fungivorans Ter331.</title>
        <authorList>
            <person name="Fritsche K."/>
            <person name="de Boer W."/>
            <person name="Gerards S."/>
            <person name="van den Berg M."/>
            <person name="van Veen J.A."/>
            <person name="Leveau J.H."/>
        </authorList>
    </citation>
    <scope>NUCLEOTIDE SEQUENCE [LARGE SCALE GENOMIC DNA]</scope>
    <source>
        <strain evidence="9 10">Ter331</strain>
    </source>
</reference>
<name>G0AI03_COLFT</name>
<evidence type="ECO:0000256" key="4">
    <source>
        <dbReference type="ARBA" id="ARBA00022692"/>
    </source>
</evidence>
<dbReference type="InterPro" id="IPR000425">
    <property type="entry name" value="MIP"/>
</dbReference>
<dbReference type="GO" id="GO:0015254">
    <property type="term" value="F:glycerol channel activity"/>
    <property type="evidence" value="ECO:0007669"/>
    <property type="project" value="TreeGrafter"/>
</dbReference>
<reference evidence="10" key="6">
    <citation type="submission" date="2011-05" db="EMBL/GenBank/DDBJ databases">
        <title>Complete sequence of Collimonas fungivorans Ter331.</title>
        <authorList>
            <person name="Leveau J.H."/>
        </authorList>
    </citation>
    <scope>NUCLEOTIDE SEQUENCE [LARGE SCALE GENOMIC DNA]</scope>
    <source>
        <strain evidence="10">Ter331</strain>
    </source>
</reference>
<accession>G0AI03</accession>
<protein>
    <submittedName>
        <fullName evidence="9">Glycerol uptake facilitator protein</fullName>
    </submittedName>
</protein>
<keyword evidence="5 8" id="KW-1133">Transmembrane helix</keyword>
<dbReference type="Proteomes" id="UP000008392">
    <property type="component" value="Chromosome"/>
</dbReference>
<comment type="subcellular location">
    <subcellularLocation>
        <location evidence="1">Membrane</location>
        <topology evidence="1">Multi-pass membrane protein</topology>
    </subcellularLocation>
</comment>
<dbReference type="Gene3D" id="1.20.1080.10">
    <property type="entry name" value="Glycerol uptake facilitator protein"/>
    <property type="match status" value="1"/>
</dbReference>
<evidence type="ECO:0000256" key="1">
    <source>
        <dbReference type="ARBA" id="ARBA00004141"/>
    </source>
</evidence>
<feature type="transmembrane region" description="Helical" evidence="8">
    <location>
        <begin position="6"/>
        <end position="29"/>
    </location>
</feature>
<evidence type="ECO:0000256" key="3">
    <source>
        <dbReference type="ARBA" id="ARBA00022448"/>
    </source>
</evidence>
<feature type="transmembrane region" description="Helical" evidence="8">
    <location>
        <begin position="166"/>
        <end position="187"/>
    </location>
</feature>
<feature type="transmembrane region" description="Helical" evidence="8">
    <location>
        <begin position="212"/>
        <end position="235"/>
    </location>
</feature>
<dbReference type="InterPro" id="IPR023271">
    <property type="entry name" value="Aquaporin-like"/>
</dbReference>
<dbReference type="PRINTS" id="PR00783">
    <property type="entry name" value="MINTRINSICP"/>
</dbReference>
<sequence length="239" mass="24567">MTMTPFLAEFVGTALIVLLGNGVVANVLLSKTHGHGSGLIVITVGWAMAVFVGVFVAASSSGAHLNPAVTLALAVAGKFAWGSVPGYILSQMLGGMMGAFLVWLVYRNHFAETTDGNLKLAAFCTAPAIRNTFGNVVSEVVGTFVLVYCVLNIASPKMGLGALDALPVALLVMSIGVSLGGTTGYAINPARDLGPRLMHALLPIPGKRDSDWGYALVPVVGSICGGVLAALVYGLQMAH</sequence>
<dbReference type="eggNOG" id="COG0580">
    <property type="taxonomic scope" value="Bacteria"/>
</dbReference>
<evidence type="ECO:0000256" key="6">
    <source>
        <dbReference type="ARBA" id="ARBA00023136"/>
    </source>
</evidence>
<evidence type="ECO:0000256" key="2">
    <source>
        <dbReference type="ARBA" id="ARBA00006175"/>
    </source>
</evidence>
<dbReference type="EMBL" id="CP002745">
    <property type="protein sequence ID" value="AEK60586.1"/>
    <property type="molecule type" value="Genomic_DNA"/>
</dbReference>
<dbReference type="SUPFAM" id="SSF81338">
    <property type="entry name" value="Aquaporin-like"/>
    <property type="match status" value="1"/>
</dbReference>
<dbReference type="GO" id="GO:0005886">
    <property type="term" value="C:plasma membrane"/>
    <property type="evidence" value="ECO:0007669"/>
    <property type="project" value="TreeGrafter"/>
</dbReference>
<evidence type="ECO:0000256" key="7">
    <source>
        <dbReference type="RuleBase" id="RU000477"/>
    </source>
</evidence>
<comment type="similarity">
    <text evidence="2 7">Belongs to the MIP/aquaporin (TC 1.A.8) family.</text>
</comment>
<evidence type="ECO:0000313" key="10">
    <source>
        <dbReference type="Proteomes" id="UP000008392"/>
    </source>
</evidence>